<dbReference type="Proteomes" id="UP000029448">
    <property type="component" value="Unassembled WGS sequence"/>
</dbReference>
<dbReference type="EMBL" id="JOKM01000037">
    <property type="protein sequence ID" value="KGB24563.1"/>
    <property type="molecule type" value="Genomic_DNA"/>
</dbReference>
<dbReference type="AlphaFoldDB" id="A0A095B6H0"/>
<reference evidence="2 3" key="1">
    <citation type="submission" date="2014-06" db="EMBL/GenBank/DDBJ databases">
        <title>Functional and comparative genomic analyses of the Drosophila gut microbiota identify candidate symbiosis factors.</title>
        <authorList>
            <person name="Newell P.D."/>
            <person name="Chaston J.M."/>
            <person name="Douglas A.E."/>
        </authorList>
    </citation>
    <scope>NUCLEOTIDE SEQUENCE [LARGE SCALE GENOMIC DNA]</scope>
    <source>
        <strain evidence="2 3">DmCS_006</strain>
    </source>
</reference>
<dbReference type="EC" id="5.1.99.-" evidence="2"/>
<keyword evidence="3" id="KW-1185">Reference proteome</keyword>
<dbReference type="InterPro" id="IPR052186">
    <property type="entry name" value="Hydantoin_racemase-like"/>
</dbReference>
<accession>A0A095B6H0</accession>
<dbReference type="InterPro" id="IPR053714">
    <property type="entry name" value="Iso_Racemase_Enz_sf"/>
</dbReference>
<dbReference type="PANTHER" id="PTHR28047">
    <property type="entry name" value="PROTEIN DCG1"/>
    <property type="match status" value="1"/>
</dbReference>
<evidence type="ECO:0000313" key="3">
    <source>
        <dbReference type="Proteomes" id="UP000029448"/>
    </source>
</evidence>
<keyword evidence="2" id="KW-0413">Isomerase</keyword>
<proteinExistence type="inferred from homology"/>
<evidence type="ECO:0000313" key="2">
    <source>
        <dbReference type="EMBL" id="KGB24563.1"/>
    </source>
</evidence>
<dbReference type="Gene3D" id="3.40.50.12500">
    <property type="match status" value="1"/>
</dbReference>
<protein>
    <submittedName>
        <fullName evidence="2">Hydantoin racemase</fullName>
        <ecNumber evidence="2">5.1.99.-</ecNumber>
    </submittedName>
</protein>
<dbReference type="PATRIC" id="fig|104102.7.peg.1076"/>
<sequence>MRHLLILNPNTDSTLTQKLVLRATTLLPENTTISSTTANFGARYIACRASLAIAAHATLDTFARTSKDNPLIAKPDTTVLIACFGDPGLAALQDIASCTVTGMAQASLQACQKKGGRTGIITGGTAWKPMIEELVTAAGFSSAIAGIRTLPDSGEHASKCPETTLQALREQACNLITSDHADHILLAGAGLAGLNSALSPLLPVPVYCSFTESITHIAHSPCEQKGSKPAPLITTGLSAPLANLLAHPCTEKYC</sequence>
<dbReference type="PANTHER" id="PTHR28047:SF5">
    <property type="entry name" value="PROTEIN DCG1"/>
    <property type="match status" value="1"/>
</dbReference>
<comment type="similarity">
    <text evidence="1">Belongs to the HyuE racemase family.</text>
</comment>
<gene>
    <name evidence="2" type="ORF">AtDm6_1083</name>
</gene>
<dbReference type="STRING" id="104102.AtDm6_1083"/>
<dbReference type="Pfam" id="PF01177">
    <property type="entry name" value="Asp_Glu_race"/>
    <property type="match status" value="1"/>
</dbReference>
<dbReference type="GeneID" id="89478942"/>
<evidence type="ECO:0000256" key="1">
    <source>
        <dbReference type="ARBA" id="ARBA00038414"/>
    </source>
</evidence>
<comment type="caution">
    <text evidence="2">The sequence shown here is derived from an EMBL/GenBank/DDBJ whole genome shotgun (WGS) entry which is preliminary data.</text>
</comment>
<dbReference type="GO" id="GO:0047661">
    <property type="term" value="F:amino-acid racemase activity"/>
    <property type="evidence" value="ECO:0007669"/>
    <property type="project" value="InterPro"/>
</dbReference>
<dbReference type="RefSeq" id="WP_035378831.1">
    <property type="nucleotide sequence ID" value="NZ_JACAOJ010000017.1"/>
</dbReference>
<dbReference type="InterPro" id="IPR015942">
    <property type="entry name" value="Asp/Glu/hydantoin_racemase"/>
</dbReference>
<organism evidence="2 3">
    <name type="scientific">Acetobacter tropicalis</name>
    <dbReference type="NCBI Taxonomy" id="104102"/>
    <lineage>
        <taxon>Bacteria</taxon>
        <taxon>Pseudomonadati</taxon>
        <taxon>Pseudomonadota</taxon>
        <taxon>Alphaproteobacteria</taxon>
        <taxon>Acetobacterales</taxon>
        <taxon>Acetobacteraceae</taxon>
        <taxon>Acetobacter</taxon>
    </lineage>
</organism>
<name>A0A095B6H0_9PROT</name>